<evidence type="ECO:0000256" key="7">
    <source>
        <dbReference type="RuleBase" id="RU363032"/>
    </source>
</evidence>
<evidence type="ECO:0000256" key="6">
    <source>
        <dbReference type="ARBA" id="ARBA00023136"/>
    </source>
</evidence>
<accession>A0ABQ1EBB0</accession>
<dbReference type="EMBL" id="BMBA01000002">
    <property type="protein sequence ID" value="GFZ32104.1"/>
    <property type="molecule type" value="Genomic_DNA"/>
</dbReference>
<keyword evidence="10" id="KW-1185">Reference proteome</keyword>
<dbReference type="PROSITE" id="PS50928">
    <property type="entry name" value="ABC_TM1"/>
    <property type="match status" value="1"/>
</dbReference>
<dbReference type="CDD" id="cd06261">
    <property type="entry name" value="TM_PBP2"/>
    <property type="match status" value="1"/>
</dbReference>
<feature type="domain" description="ABC transmembrane type-1" evidence="8">
    <location>
        <begin position="77"/>
        <end position="286"/>
    </location>
</feature>
<dbReference type="PANTHER" id="PTHR43744:SF9">
    <property type="entry name" value="POLYGALACTURONAN_RHAMNOGALACTURONAN TRANSPORT SYSTEM PERMEASE PROTEIN YTCP"/>
    <property type="match status" value="1"/>
</dbReference>
<evidence type="ECO:0000313" key="9">
    <source>
        <dbReference type="EMBL" id="GFZ32104.1"/>
    </source>
</evidence>
<dbReference type="Gene3D" id="1.10.3720.10">
    <property type="entry name" value="MetI-like"/>
    <property type="match status" value="1"/>
</dbReference>
<sequence>MVFSKRSSKEDLIFDIFNFLILGIITLIVLYPLYFMIIASISDPNYVANGKVILFPKNITFEGYQKIINYKAIWTGYRNTIIYSAVGALISVVLTITFAYPLSRKDFFGRRFFMIVVLITMFFNGGMIPTYLVVRKLGMINTIWAMVLPNAVTAFNIIIARTFFNMTIPEELREAASIDGCTDFMFFAKIVVPLSKPIIAVLTLFAIVGQWNGFFDALLYLTKENLYPLQLVLRNILIQSQSVNQLTESAATIIAQQRQAELMKYGVIIVSSVPLLIFYPFIQKYFAKGMMVGSVKG</sequence>
<keyword evidence="4 7" id="KW-0812">Transmembrane</keyword>
<dbReference type="InterPro" id="IPR000515">
    <property type="entry name" value="MetI-like"/>
</dbReference>
<evidence type="ECO:0000256" key="2">
    <source>
        <dbReference type="ARBA" id="ARBA00022448"/>
    </source>
</evidence>
<evidence type="ECO:0000256" key="1">
    <source>
        <dbReference type="ARBA" id="ARBA00004651"/>
    </source>
</evidence>
<evidence type="ECO:0000256" key="5">
    <source>
        <dbReference type="ARBA" id="ARBA00022989"/>
    </source>
</evidence>
<dbReference type="SUPFAM" id="SSF161098">
    <property type="entry name" value="MetI-like"/>
    <property type="match status" value="1"/>
</dbReference>
<dbReference type="Pfam" id="PF00528">
    <property type="entry name" value="BPD_transp_1"/>
    <property type="match status" value="1"/>
</dbReference>
<reference evidence="9 10" key="1">
    <citation type="journal article" date="2021" name="Int. J. Syst. Evol. Microbiol.">
        <title>Clostridium zeae sp. nov., isolated from corn silage.</title>
        <authorList>
            <person name="Kobayashi H."/>
            <person name="Tanizawa Y."/>
            <person name="Yagura M."/>
            <person name="Sakamoto M."/>
            <person name="Ohkuma M."/>
            <person name="Tohno M."/>
        </authorList>
    </citation>
    <scope>NUCLEOTIDE SEQUENCE [LARGE SCALE GENOMIC DNA]</scope>
    <source>
        <strain evidence="9 10">CSC2</strain>
    </source>
</reference>
<keyword evidence="5 7" id="KW-1133">Transmembrane helix</keyword>
<comment type="similarity">
    <text evidence="7">Belongs to the binding-protein-dependent transport system permease family.</text>
</comment>
<dbReference type="Proteomes" id="UP000663802">
    <property type="component" value="Unassembled WGS sequence"/>
</dbReference>
<keyword evidence="3" id="KW-1003">Cell membrane</keyword>
<gene>
    <name evidence="9" type="ORF">CSC2_26300</name>
</gene>
<feature type="transmembrane region" description="Helical" evidence="7">
    <location>
        <begin position="12"/>
        <end position="37"/>
    </location>
</feature>
<feature type="transmembrane region" description="Helical" evidence="7">
    <location>
        <begin position="143"/>
        <end position="164"/>
    </location>
</feature>
<feature type="transmembrane region" description="Helical" evidence="7">
    <location>
        <begin position="81"/>
        <end position="100"/>
    </location>
</feature>
<dbReference type="PANTHER" id="PTHR43744">
    <property type="entry name" value="ABC TRANSPORTER PERMEASE PROTEIN MG189-RELATED-RELATED"/>
    <property type="match status" value="1"/>
</dbReference>
<dbReference type="RefSeq" id="WP_206870377.1">
    <property type="nucleotide sequence ID" value="NZ_BMBA01000002.1"/>
</dbReference>
<keyword evidence="6 7" id="KW-0472">Membrane</keyword>
<evidence type="ECO:0000256" key="3">
    <source>
        <dbReference type="ARBA" id="ARBA00022475"/>
    </source>
</evidence>
<feature type="transmembrane region" description="Helical" evidence="7">
    <location>
        <begin position="262"/>
        <end position="282"/>
    </location>
</feature>
<keyword evidence="2 7" id="KW-0813">Transport</keyword>
<evidence type="ECO:0000256" key="4">
    <source>
        <dbReference type="ARBA" id="ARBA00022692"/>
    </source>
</evidence>
<name>A0ABQ1EBB0_9CLOT</name>
<comment type="caution">
    <text evidence="9">The sequence shown here is derived from an EMBL/GenBank/DDBJ whole genome shotgun (WGS) entry which is preliminary data.</text>
</comment>
<protein>
    <submittedName>
        <fullName evidence="9">Sugar ABC transporter permease</fullName>
    </submittedName>
</protein>
<evidence type="ECO:0000313" key="10">
    <source>
        <dbReference type="Proteomes" id="UP000663802"/>
    </source>
</evidence>
<dbReference type="InterPro" id="IPR035906">
    <property type="entry name" value="MetI-like_sf"/>
</dbReference>
<comment type="subcellular location">
    <subcellularLocation>
        <location evidence="1 7">Cell membrane</location>
        <topology evidence="1 7">Multi-pass membrane protein</topology>
    </subcellularLocation>
</comment>
<feature type="transmembrane region" description="Helical" evidence="7">
    <location>
        <begin position="112"/>
        <end position="131"/>
    </location>
</feature>
<proteinExistence type="inferred from homology"/>
<evidence type="ECO:0000259" key="8">
    <source>
        <dbReference type="PROSITE" id="PS50928"/>
    </source>
</evidence>
<organism evidence="9 10">
    <name type="scientific">Clostridium zeae</name>
    <dbReference type="NCBI Taxonomy" id="2759022"/>
    <lineage>
        <taxon>Bacteria</taxon>
        <taxon>Bacillati</taxon>
        <taxon>Bacillota</taxon>
        <taxon>Clostridia</taxon>
        <taxon>Eubacteriales</taxon>
        <taxon>Clostridiaceae</taxon>
        <taxon>Clostridium</taxon>
    </lineage>
</organism>